<dbReference type="EMBL" id="JXTB01000036">
    <property type="protein sequence ID" value="PON72980.1"/>
    <property type="molecule type" value="Genomic_DNA"/>
</dbReference>
<dbReference type="OrthoDB" id="1738986at2759"/>
<evidence type="ECO:0000313" key="1">
    <source>
        <dbReference type="EMBL" id="PON72980.1"/>
    </source>
</evidence>
<dbReference type="AlphaFoldDB" id="A0A2P5DI98"/>
<protein>
    <submittedName>
        <fullName evidence="1">Alpha/Beta hydrolase fold containing protein</fullName>
    </submittedName>
</protein>
<evidence type="ECO:0000313" key="2">
    <source>
        <dbReference type="Proteomes" id="UP000237105"/>
    </source>
</evidence>
<reference evidence="2" key="1">
    <citation type="submission" date="2016-06" db="EMBL/GenBank/DDBJ databases">
        <title>Parallel loss of symbiosis genes in relatives of nitrogen-fixing non-legume Parasponia.</title>
        <authorList>
            <person name="Van Velzen R."/>
            <person name="Holmer R."/>
            <person name="Bu F."/>
            <person name="Rutten L."/>
            <person name="Van Zeijl A."/>
            <person name="Liu W."/>
            <person name="Santuari L."/>
            <person name="Cao Q."/>
            <person name="Sharma T."/>
            <person name="Shen D."/>
            <person name="Roswanjaya Y."/>
            <person name="Wardhani T."/>
            <person name="Kalhor M.S."/>
            <person name="Jansen J."/>
            <person name="Van den Hoogen J."/>
            <person name="Gungor B."/>
            <person name="Hartog M."/>
            <person name="Hontelez J."/>
            <person name="Verver J."/>
            <person name="Yang W.-C."/>
            <person name="Schijlen E."/>
            <person name="Repin R."/>
            <person name="Schilthuizen M."/>
            <person name="Schranz E."/>
            <person name="Heidstra R."/>
            <person name="Miyata K."/>
            <person name="Fedorova E."/>
            <person name="Kohlen W."/>
            <person name="Bisseling T."/>
            <person name="Smit S."/>
            <person name="Geurts R."/>
        </authorList>
    </citation>
    <scope>NUCLEOTIDE SEQUENCE [LARGE SCALE GENOMIC DNA]</scope>
    <source>
        <strain evidence="2">cv. WU1-14</strain>
    </source>
</reference>
<name>A0A2P5DI98_PARAD</name>
<keyword evidence="2" id="KW-1185">Reference proteome</keyword>
<keyword evidence="1" id="KW-0378">Hydrolase</keyword>
<comment type="caution">
    <text evidence="1">The sequence shown here is derived from an EMBL/GenBank/DDBJ whole genome shotgun (WGS) entry which is preliminary data.</text>
</comment>
<proteinExistence type="predicted"/>
<gene>
    <name evidence="1" type="ORF">PanWU01x14_061300</name>
</gene>
<organism evidence="1 2">
    <name type="scientific">Parasponia andersonii</name>
    <name type="common">Sponia andersonii</name>
    <dbReference type="NCBI Taxonomy" id="3476"/>
    <lineage>
        <taxon>Eukaryota</taxon>
        <taxon>Viridiplantae</taxon>
        <taxon>Streptophyta</taxon>
        <taxon>Embryophyta</taxon>
        <taxon>Tracheophyta</taxon>
        <taxon>Spermatophyta</taxon>
        <taxon>Magnoliopsida</taxon>
        <taxon>eudicotyledons</taxon>
        <taxon>Gunneridae</taxon>
        <taxon>Pentapetalae</taxon>
        <taxon>rosids</taxon>
        <taxon>fabids</taxon>
        <taxon>Rosales</taxon>
        <taxon>Cannabaceae</taxon>
        <taxon>Parasponia</taxon>
    </lineage>
</organism>
<dbReference type="Proteomes" id="UP000237105">
    <property type="component" value="Unassembled WGS sequence"/>
</dbReference>
<dbReference type="InterPro" id="IPR029058">
    <property type="entry name" value="AB_hydrolase_fold"/>
</dbReference>
<dbReference type="GO" id="GO:0016787">
    <property type="term" value="F:hydrolase activity"/>
    <property type="evidence" value="ECO:0007669"/>
    <property type="project" value="UniProtKB-KW"/>
</dbReference>
<dbReference type="Gene3D" id="3.40.50.1820">
    <property type="entry name" value="alpha/beta hydrolase"/>
    <property type="match status" value="1"/>
</dbReference>
<sequence>MSQWLVDHPEFNSNPVYVAGDLHSGLIIPPPFPTNLQWDSIIGNPVTDPSDYNYIVSFARGSFICSWLGAYF</sequence>
<accession>A0A2P5DI98</accession>